<evidence type="ECO:0000313" key="4">
    <source>
        <dbReference type="Proteomes" id="UP000264071"/>
    </source>
</evidence>
<evidence type="ECO:0000256" key="2">
    <source>
        <dbReference type="SAM" id="Phobius"/>
    </source>
</evidence>
<dbReference type="EMBL" id="DPIY01000010">
    <property type="protein sequence ID" value="HCT58406.1"/>
    <property type="molecule type" value="Genomic_DNA"/>
</dbReference>
<evidence type="ECO:0000313" key="3">
    <source>
        <dbReference type="EMBL" id="HCT58406.1"/>
    </source>
</evidence>
<sequence length="80" mass="8505">MSASYDPNKQGWGAAVVTCVFTGALLFGAWTIHKNTYRHPRDPMAQQVYHERDAAKHGAAAGEHAAPAADHAAPAAEAKH</sequence>
<keyword evidence="2" id="KW-1133">Transmembrane helix</keyword>
<protein>
    <submittedName>
        <fullName evidence="3">Uncharacterized protein</fullName>
    </submittedName>
</protein>
<proteinExistence type="predicted"/>
<dbReference type="AlphaFoldDB" id="A0A3D4VBB8"/>
<feature type="region of interest" description="Disordered" evidence="1">
    <location>
        <begin position="50"/>
        <end position="80"/>
    </location>
</feature>
<evidence type="ECO:0000256" key="1">
    <source>
        <dbReference type="SAM" id="MobiDB-lite"/>
    </source>
</evidence>
<keyword evidence="2" id="KW-0472">Membrane</keyword>
<keyword evidence="2" id="KW-0812">Transmembrane</keyword>
<gene>
    <name evidence="3" type="ORF">DGD08_14475</name>
</gene>
<organism evidence="3 4">
    <name type="scientific">Gemmatimonas aurantiaca</name>
    <dbReference type="NCBI Taxonomy" id="173480"/>
    <lineage>
        <taxon>Bacteria</taxon>
        <taxon>Pseudomonadati</taxon>
        <taxon>Gemmatimonadota</taxon>
        <taxon>Gemmatimonadia</taxon>
        <taxon>Gemmatimonadales</taxon>
        <taxon>Gemmatimonadaceae</taxon>
        <taxon>Gemmatimonas</taxon>
    </lineage>
</organism>
<feature type="transmembrane region" description="Helical" evidence="2">
    <location>
        <begin position="12"/>
        <end position="32"/>
    </location>
</feature>
<comment type="caution">
    <text evidence="3">The sequence shown here is derived from an EMBL/GenBank/DDBJ whole genome shotgun (WGS) entry which is preliminary data.</text>
</comment>
<name>A0A3D4VBB8_9BACT</name>
<reference evidence="3 4" key="1">
    <citation type="journal article" date="2018" name="Nat. Biotechnol.">
        <title>A standardized bacterial taxonomy based on genome phylogeny substantially revises the tree of life.</title>
        <authorList>
            <person name="Parks D.H."/>
            <person name="Chuvochina M."/>
            <person name="Waite D.W."/>
            <person name="Rinke C."/>
            <person name="Skarshewski A."/>
            <person name="Chaumeil P.A."/>
            <person name="Hugenholtz P."/>
        </authorList>
    </citation>
    <scope>NUCLEOTIDE SEQUENCE [LARGE SCALE GENOMIC DNA]</scope>
    <source>
        <strain evidence="3">UBA8844</strain>
    </source>
</reference>
<feature type="compositionally biased region" description="Low complexity" evidence="1">
    <location>
        <begin position="57"/>
        <end position="80"/>
    </location>
</feature>
<accession>A0A3D4VBB8</accession>
<dbReference type="Proteomes" id="UP000264071">
    <property type="component" value="Unassembled WGS sequence"/>
</dbReference>